<dbReference type="FunFam" id="2.60.40.10:FF:000270">
    <property type="entry name" value="Cell surface protein"/>
    <property type="match status" value="8"/>
</dbReference>
<evidence type="ECO:0000313" key="3">
    <source>
        <dbReference type="Proteomes" id="UP000033116"/>
    </source>
</evidence>
<dbReference type="InterPro" id="IPR012334">
    <property type="entry name" value="Pectin_lyas_fold"/>
</dbReference>
<dbReference type="CDD" id="cd00146">
    <property type="entry name" value="PKD"/>
    <property type="match status" value="8"/>
</dbReference>
<dbReference type="InterPro" id="IPR022441">
    <property type="entry name" value="Para_beta_helix_rpt-2"/>
</dbReference>
<accession>A0A0E3LT55</accession>
<dbReference type="EMBL" id="CP009511">
    <property type="protein sequence ID" value="AKB62931.1"/>
    <property type="molecule type" value="Genomic_DNA"/>
</dbReference>
<dbReference type="PANTHER" id="PTHR36842">
    <property type="entry name" value="PROTEIN TOLB HOMOLOG"/>
    <property type="match status" value="1"/>
</dbReference>
<dbReference type="SMART" id="SM00722">
    <property type="entry name" value="CASH"/>
    <property type="match status" value="2"/>
</dbReference>
<feature type="domain" description="PKD" evidence="1">
    <location>
        <begin position="916"/>
        <end position="997"/>
    </location>
</feature>
<protein>
    <submittedName>
        <fullName evidence="2">Cell surface protein</fullName>
    </submittedName>
</protein>
<reference evidence="2 3" key="1">
    <citation type="submission" date="2014-07" db="EMBL/GenBank/DDBJ databases">
        <title>Methanogenic archaea and the global carbon cycle.</title>
        <authorList>
            <person name="Henriksen J.R."/>
            <person name="Luke J."/>
            <person name="Reinhart S."/>
            <person name="Benedict M.N."/>
            <person name="Youngblut N.D."/>
            <person name="Metcalf M.E."/>
            <person name="Whitaker R.J."/>
            <person name="Metcalf W.W."/>
        </authorList>
    </citation>
    <scope>NUCLEOTIDE SEQUENCE [LARGE SCALE GENOMIC DNA]</scope>
    <source>
        <strain evidence="2 3">SarPi</strain>
    </source>
</reference>
<dbReference type="Proteomes" id="UP000033116">
    <property type="component" value="Chromosome"/>
</dbReference>
<dbReference type="InterPro" id="IPR006626">
    <property type="entry name" value="PbH1"/>
</dbReference>
<dbReference type="InterPro" id="IPR000601">
    <property type="entry name" value="PKD_dom"/>
</dbReference>
<dbReference type="InterPro" id="IPR022409">
    <property type="entry name" value="PKD/Chitinase_dom"/>
</dbReference>
<feature type="domain" description="PKD" evidence="1">
    <location>
        <begin position="397"/>
        <end position="480"/>
    </location>
</feature>
<evidence type="ECO:0000313" key="2">
    <source>
        <dbReference type="EMBL" id="AKB62931.1"/>
    </source>
</evidence>
<dbReference type="Gene3D" id="2.160.20.10">
    <property type="entry name" value="Single-stranded right-handed beta-helix, Pectin lyase-like"/>
    <property type="match status" value="1"/>
</dbReference>
<dbReference type="SUPFAM" id="SSF49299">
    <property type="entry name" value="PKD domain"/>
    <property type="match status" value="8"/>
</dbReference>
<sequence length="997" mass="103585">MDGGIGIKNKVLILLGIFLILSLISGIGSAAEIIVQPGDSIQAAIDSSKSGDTITIKPGTYTENVNITKSSLLIRSESGNPDDTIIKAKSSSSNALSMQAWNVTIKGIKTIGASGSSYSGIYMYKCNQCVIENNKMTNNGYGIRIVSSNRCTVSKNTVLNNGVYGIYLGSCSNNTISGNTATNDNRGIHVGSADDNTISDNTVTSNNILGMYVCGLSDRNLIYNNYFNNTNITIKNGTGNAYNTAKASGKNIVGGTYIGGNFWGKPDGSGFSNKATDTDRDGISDSAYSIPGSIYIDHLPLVVPAPLTAPGASFSSNVTSGTAPLNVLFTDTSTGSPTAWNWNFGDGTSSTQKNPAHVYSTAGTYTVTLTVTNSAGSNTATKTNYVTVTTGTTGTKPVLQYWGSPRSGIAPLTVTFKDNSSGSPTAWNWSFGDGAYSNEKYPKHTYMAPGSYTISLTASNAAGSNTLTKSNYIVVTGTSSQTPVAAFSASPTAGTAPLSVSFTDSSTGSPTTWKWNFGDGTSSTEKNPVHTYSTAGSYTVTLTASNSAGSNTATKSSYVTVTTGTTGTKPVLQYWGSPRSGTAPLTVTFKDNSSGSPTAWNWSFGDGAYSNEKYPKHTYMAPGSYTISLTASNAAGSNTLIKNNYIVVTGNTSQAPVAAFSASPTSGTAPLNVLFTDTSTGSPTTWNWNFGDGTSSTQKSPTHAYSTAGTYTVTLTVTNSAGSNTATKTNYVTVTTGTTGTKPVLQYWGSPRSGIAPLTVTFKDNSSGSPTAWNWSFGDGAYSNEKYPKHTYMAPGSYTISLTASNAAGSNTLTKSNYIVVTGTSSQTPVAAFSASPTAGTAPLSVSFTDSSTGSPTTWKWNFGDGTSSTEKNPVHTYSTAGSYTVTLTASNSAGSNTATKSSYVTVTTGTTGTKPVLQYWGSPRSGTAPLTVTFKDNSSGSPTAWNWSFGDGAYSNEKYPKHTYMAPGSYTISLTASNAAGSNTLIKNNYIVVTNA</sequence>
<feature type="domain" description="PKD" evidence="1">
    <location>
        <begin position="570"/>
        <end position="653"/>
    </location>
</feature>
<dbReference type="Gene3D" id="2.60.40.10">
    <property type="entry name" value="Immunoglobulins"/>
    <property type="match status" value="8"/>
</dbReference>
<dbReference type="InterPro" id="IPR006633">
    <property type="entry name" value="Carb-bd_sugar_hydrolysis-dom"/>
</dbReference>
<dbReference type="InterPro" id="IPR035986">
    <property type="entry name" value="PKD_dom_sf"/>
</dbReference>
<dbReference type="SMART" id="SM00089">
    <property type="entry name" value="PKD"/>
    <property type="match status" value="8"/>
</dbReference>
<dbReference type="HOGENOM" id="CLU_305366_0_0_2"/>
<feature type="domain" description="PKD" evidence="1">
    <location>
        <begin position="310"/>
        <end position="393"/>
    </location>
</feature>
<dbReference type="Pfam" id="PF05048">
    <property type="entry name" value="NosD"/>
    <property type="match status" value="1"/>
</dbReference>
<dbReference type="PANTHER" id="PTHR36842:SF1">
    <property type="entry name" value="PROTEIN TOLB"/>
    <property type="match status" value="1"/>
</dbReference>
<dbReference type="PROSITE" id="PS50093">
    <property type="entry name" value="PKD"/>
    <property type="match status" value="8"/>
</dbReference>
<evidence type="ECO:0000259" key="1">
    <source>
        <dbReference type="PROSITE" id="PS50093"/>
    </source>
</evidence>
<dbReference type="PATRIC" id="fig|1434115.4.peg.3739"/>
<dbReference type="NCBIfam" id="TIGR03804">
    <property type="entry name" value="para_beta_helix"/>
    <property type="match status" value="5"/>
</dbReference>
<dbReference type="InterPro" id="IPR007742">
    <property type="entry name" value="NosD_dom"/>
</dbReference>
<dbReference type="InterPro" id="IPR013783">
    <property type="entry name" value="Ig-like_fold"/>
</dbReference>
<dbReference type="InterPro" id="IPR011050">
    <property type="entry name" value="Pectin_lyase_fold/virulence"/>
</dbReference>
<dbReference type="Pfam" id="PF18911">
    <property type="entry name" value="PKD_4"/>
    <property type="match status" value="8"/>
</dbReference>
<feature type="domain" description="PKD" evidence="1">
    <location>
        <begin position="483"/>
        <end position="566"/>
    </location>
</feature>
<name>A0A0E3LT55_METMZ</name>
<gene>
    <name evidence="2" type="ORF">MSMAP_2946</name>
</gene>
<proteinExistence type="predicted"/>
<feature type="domain" description="PKD" evidence="1">
    <location>
        <begin position="743"/>
        <end position="826"/>
    </location>
</feature>
<feature type="domain" description="PKD" evidence="1">
    <location>
        <begin position="829"/>
        <end position="912"/>
    </location>
</feature>
<organism evidence="2 3">
    <name type="scientific">Methanosarcina mazei SarPi</name>
    <dbReference type="NCBI Taxonomy" id="1434115"/>
    <lineage>
        <taxon>Archaea</taxon>
        <taxon>Methanobacteriati</taxon>
        <taxon>Methanobacteriota</taxon>
        <taxon>Stenosarchaea group</taxon>
        <taxon>Methanomicrobia</taxon>
        <taxon>Methanosarcinales</taxon>
        <taxon>Methanosarcinaceae</taxon>
        <taxon>Methanosarcina</taxon>
    </lineage>
</organism>
<feature type="domain" description="PKD" evidence="1">
    <location>
        <begin position="656"/>
        <end position="739"/>
    </location>
</feature>
<dbReference type="AlphaFoldDB" id="A0A0E3LT55"/>
<dbReference type="SMART" id="SM00710">
    <property type="entry name" value="PbH1"/>
    <property type="match status" value="7"/>
</dbReference>
<dbReference type="SUPFAM" id="SSF51126">
    <property type="entry name" value="Pectin lyase-like"/>
    <property type="match status" value="1"/>
</dbReference>